<evidence type="ECO:0000256" key="1">
    <source>
        <dbReference type="ARBA" id="ARBA00001933"/>
    </source>
</evidence>
<comment type="caution">
    <text evidence="4">The sequence shown here is derived from an EMBL/GenBank/DDBJ whole genome shotgun (WGS) entry which is preliminary data.</text>
</comment>
<dbReference type="Proteomes" id="UP000331127">
    <property type="component" value="Unassembled WGS sequence"/>
</dbReference>
<feature type="domain" description="Tryptophan synthase beta chain-like PALP" evidence="3">
    <location>
        <begin position="11"/>
        <end position="283"/>
    </location>
</feature>
<dbReference type="AlphaFoldDB" id="A0A5M3WT95"/>
<organism evidence="4 5">
    <name type="scientific">Acrocarpospora macrocephala</name>
    <dbReference type="NCBI Taxonomy" id="150177"/>
    <lineage>
        <taxon>Bacteria</taxon>
        <taxon>Bacillati</taxon>
        <taxon>Actinomycetota</taxon>
        <taxon>Actinomycetes</taxon>
        <taxon>Streptosporangiales</taxon>
        <taxon>Streptosporangiaceae</taxon>
        <taxon>Acrocarpospora</taxon>
    </lineage>
</organism>
<keyword evidence="5" id="KW-1185">Reference proteome</keyword>
<keyword evidence="2" id="KW-0663">Pyridoxal phosphate</keyword>
<dbReference type="OrthoDB" id="9805733at2"/>
<name>A0A5M3WT95_9ACTN</name>
<evidence type="ECO:0000313" key="5">
    <source>
        <dbReference type="Proteomes" id="UP000331127"/>
    </source>
</evidence>
<evidence type="ECO:0000259" key="3">
    <source>
        <dbReference type="Pfam" id="PF00291"/>
    </source>
</evidence>
<dbReference type="InterPro" id="IPR036052">
    <property type="entry name" value="TrpB-like_PALP_sf"/>
</dbReference>
<dbReference type="GO" id="GO:0016765">
    <property type="term" value="F:transferase activity, transferring alkyl or aryl (other than methyl) groups"/>
    <property type="evidence" value="ECO:0007669"/>
    <property type="project" value="UniProtKB-ARBA"/>
</dbReference>
<dbReference type="PANTHER" id="PTHR10314">
    <property type="entry name" value="CYSTATHIONINE BETA-SYNTHASE"/>
    <property type="match status" value="1"/>
</dbReference>
<sequence>MLSPLEVLHSAITGTPVVRLDISLRGRAHGVLLKLESGNPTGSIKDRTAAGLLMALDRERPLTPGTVVVESTSGNLGLGLARLLAALGCRFIAVLDPGTPRATRQRLVATGAELHEVHEPDGYGGYLLTRLRAVDRLLADNPHYRWTDQYGNPANPRIHERTTGPEIAAQGGPGLDAVYIAVSTGGTLSGVAAHLHALDRGVRVVAVDAEGSLATGPATGPRLINGLGASRRSAFLPPGTYDRAYRVPDPEAVAVCRLFRADTGVALGGSSGSVVAACLRDLAAPGAPRRPLCLCADTGLTYADTVYDDGWLARHRLTAAVAEAAARLRADGVRFHLEDPRP</sequence>
<dbReference type="RefSeq" id="WP_155357222.1">
    <property type="nucleotide sequence ID" value="NZ_BAAAHL010000038.1"/>
</dbReference>
<dbReference type="SUPFAM" id="SSF53686">
    <property type="entry name" value="Tryptophan synthase beta subunit-like PLP-dependent enzymes"/>
    <property type="match status" value="1"/>
</dbReference>
<evidence type="ECO:0000313" key="4">
    <source>
        <dbReference type="EMBL" id="GES11870.1"/>
    </source>
</evidence>
<dbReference type="Gene3D" id="3.40.50.1100">
    <property type="match status" value="2"/>
</dbReference>
<dbReference type="GO" id="GO:0006535">
    <property type="term" value="P:cysteine biosynthetic process from serine"/>
    <property type="evidence" value="ECO:0007669"/>
    <property type="project" value="InterPro"/>
</dbReference>
<dbReference type="EMBL" id="BLAE01000033">
    <property type="protein sequence ID" value="GES11870.1"/>
    <property type="molecule type" value="Genomic_DNA"/>
</dbReference>
<comment type="cofactor">
    <cofactor evidence="1">
        <name>pyridoxal 5'-phosphate</name>
        <dbReference type="ChEBI" id="CHEBI:597326"/>
    </cofactor>
</comment>
<gene>
    <name evidence="4" type="ORF">Amac_054670</name>
</gene>
<evidence type="ECO:0000256" key="2">
    <source>
        <dbReference type="ARBA" id="ARBA00022898"/>
    </source>
</evidence>
<dbReference type="Pfam" id="PF00291">
    <property type="entry name" value="PALP"/>
    <property type="match status" value="1"/>
</dbReference>
<dbReference type="InterPro" id="IPR001926">
    <property type="entry name" value="TrpB-like_PALP"/>
</dbReference>
<protein>
    <recommendedName>
        <fullName evidence="3">Tryptophan synthase beta chain-like PALP domain-containing protein</fullName>
    </recommendedName>
</protein>
<dbReference type="CDD" id="cd01561">
    <property type="entry name" value="CBS_like"/>
    <property type="match status" value="1"/>
</dbReference>
<proteinExistence type="predicted"/>
<reference evidence="4 5" key="1">
    <citation type="submission" date="2019-10" db="EMBL/GenBank/DDBJ databases">
        <title>Whole genome shotgun sequence of Acrocarpospora macrocephala NBRC 16266.</title>
        <authorList>
            <person name="Ichikawa N."/>
            <person name="Kimura A."/>
            <person name="Kitahashi Y."/>
            <person name="Komaki H."/>
            <person name="Oguchi A."/>
        </authorList>
    </citation>
    <scope>NUCLEOTIDE SEQUENCE [LARGE SCALE GENOMIC DNA]</scope>
    <source>
        <strain evidence="4 5">NBRC 16266</strain>
    </source>
</reference>
<dbReference type="InterPro" id="IPR001216">
    <property type="entry name" value="P-phosphate_BS"/>
</dbReference>
<accession>A0A5M3WT95</accession>
<dbReference type="PROSITE" id="PS00901">
    <property type="entry name" value="CYS_SYNTHASE"/>
    <property type="match status" value="1"/>
</dbReference>
<dbReference type="InterPro" id="IPR050214">
    <property type="entry name" value="Cys_Synth/Cystath_Beta-Synth"/>
</dbReference>